<accession>A0A1M7CYN6</accession>
<dbReference type="RefSeq" id="WP_159435536.1">
    <property type="nucleotide sequence ID" value="NZ_FRCK01000001.1"/>
</dbReference>
<name>A0A1M7CYN6_9RHOB</name>
<dbReference type="STRING" id="53463.SAMN05444389_10137"/>
<evidence type="ECO:0000313" key="3">
    <source>
        <dbReference type="Proteomes" id="UP000184444"/>
    </source>
</evidence>
<evidence type="ECO:0000313" key="2">
    <source>
        <dbReference type="EMBL" id="SHL72310.1"/>
    </source>
</evidence>
<dbReference type="Proteomes" id="UP000184444">
    <property type="component" value="Unassembled WGS sequence"/>
</dbReference>
<protein>
    <submittedName>
        <fullName evidence="2">Uncharacterized protein</fullName>
    </submittedName>
</protein>
<proteinExistence type="predicted"/>
<gene>
    <name evidence="2" type="ORF">SAMN05444389_10137</name>
</gene>
<feature type="region of interest" description="Disordered" evidence="1">
    <location>
        <begin position="1"/>
        <end position="23"/>
    </location>
</feature>
<evidence type="ECO:0000256" key="1">
    <source>
        <dbReference type="SAM" id="MobiDB-lite"/>
    </source>
</evidence>
<dbReference type="OrthoDB" id="7779168at2"/>
<reference evidence="3" key="1">
    <citation type="submission" date="2016-11" db="EMBL/GenBank/DDBJ databases">
        <authorList>
            <person name="Varghese N."/>
            <person name="Submissions S."/>
        </authorList>
    </citation>
    <scope>NUCLEOTIDE SEQUENCE [LARGE SCALE GENOMIC DNA]</scope>
    <source>
        <strain evidence="3">DSM 6637</strain>
    </source>
</reference>
<dbReference type="EMBL" id="FRCK01000001">
    <property type="protein sequence ID" value="SHL72310.1"/>
    <property type="molecule type" value="Genomic_DNA"/>
</dbReference>
<dbReference type="AlphaFoldDB" id="A0A1M7CYN6"/>
<organism evidence="2 3">
    <name type="scientific">Paracoccus solventivorans</name>
    <dbReference type="NCBI Taxonomy" id="53463"/>
    <lineage>
        <taxon>Bacteria</taxon>
        <taxon>Pseudomonadati</taxon>
        <taxon>Pseudomonadota</taxon>
        <taxon>Alphaproteobacteria</taxon>
        <taxon>Rhodobacterales</taxon>
        <taxon>Paracoccaceae</taxon>
        <taxon>Paracoccus</taxon>
    </lineage>
</organism>
<keyword evidence="3" id="KW-1185">Reference proteome</keyword>
<sequence>MHHPTRNAVEALLPPGTTVDDLSDSEVQDLFNSIVRQAKAESERSADPDGTAPPG</sequence>